<dbReference type="Proteomes" id="UP001630127">
    <property type="component" value="Unassembled WGS sequence"/>
</dbReference>
<proteinExistence type="predicted"/>
<keyword evidence="2" id="KW-1185">Reference proteome</keyword>
<dbReference type="EMBL" id="JBJUIK010000012">
    <property type="protein sequence ID" value="KAL3510794.1"/>
    <property type="molecule type" value="Genomic_DNA"/>
</dbReference>
<organism evidence="1 2">
    <name type="scientific">Cinchona calisaya</name>
    <dbReference type="NCBI Taxonomy" id="153742"/>
    <lineage>
        <taxon>Eukaryota</taxon>
        <taxon>Viridiplantae</taxon>
        <taxon>Streptophyta</taxon>
        <taxon>Embryophyta</taxon>
        <taxon>Tracheophyta</taxon>
        <taxon>Spermatophyta</taxon>
        <taxon>Magnoliopsida</taxon>
        <taxon>eudicotyledons</taxon>
        <taxon>Gunneridae</taxon>
        <taxon>Pentapetalae</taxon>
        <taxon>asterids</taxon>
        <taxon>lamiids</taxon>
        <taxon>Gentianales</taxon>
        <taxon>Rubiaceae</taxon>
        <taxon>Cinchonoideae</taxon>
        <taxon>Cinchoneae</taxon>
        <taxon>Cinchona</taxon>
    </lineage>
</organism>
<evidence type="ECO:0000313" key="2">
    <source>
        <dbReference type="Proteomes" id="UP001630127"/>
    </source>
</evidence>
<evidence type="ECO:0000313" key="1">
    <source>
        <dbReference type="EMBL" id="KAL3510794.1"/>
    </source>
</evidence>
<reference evidence="1 2" key="1">
    <citation type="submission" date="2024-11" db="EMBL/GenBank/DDBJ databases">
        <title>A near-complete genome assembly of Cinchona calisaya.</title>
        <authorList>
            <person name="Lian D.C."/>
            <person name="Zhao X.W."/>
            <person name="Wei L."/>
        </authorList>
    </citation>
    <scope>NUCLEOTIDE SEQUENCE [LARGE SCALE GENOMIC DNA]</scope>
    <source>
        <tissue evidence="1">Nenye</tissue>
    </source>
</reference>
<comment type="caution">
    <text evidence="1">The sequence shown here is derived from an EMBL/GenBank/DDBJ whole genome shotgun (WGS) entry which is preliminary data.</text>
</comment>
<sequence length="110" mass="13175">MIKSIAENSFFSSKFPNSSRFGHEVKCGYENDEEYGANDVDNREVKRVPKTWELFRAHLEDLNEYIYHYGNEEERYNVVYWVLASQFDRLELWHFGFERRAPGKLIVADE</sequence>
<gene>
    <name evidence="1" type="ORF">ACH5RR_030195</name>
</gene>
<protein>
    <submittedName>
        <fullName evidence="1">Uncharacterized protein</fullName>
    </submittedName>
</protein>
<accession>A0ABD2YTW6</accession>
<name>A0ABD2YTW6_9GENT</name>
<dbReference type="AlphaFoldDB" id="A0ABD2YTW6"/>